<dbReference type="GO" id="GO:0019239">
    <property type="term" value="F:deaminase activity"/>
    <property type="evidence" value="ECO:0007669"/>
    <property type="project" value="TreeGrafter"/>
</dbReference>
<dbReference type="AlphaFoldDB" id="A0A853JFP4"/>
<keyword evidence="3" id="KW-1185">Reference proteome</keyword>
<evidence type="ECO:0000313" key="3">
    <source>
        <dbReference type="Proteomes" id="UP000578091"/>
    </source>
</evidence>
<dbReference type="NCBIfam" id="TIGR00004">
    <property type="entry name" value="Rid family detoxifying hydrolase"/>
    <property type="match status" value="1"/>
</dbReference>
<protein>
    <submittedName>
        <fullName evidence="2">RidA family protein</fullName>
    </submittedName>
</protein>
<dbReference type="InterPro" id="IPR006175">
    <property type="entry name" value="YjgF/YER057c/UK114"/>
</dbReference>
<comment type="caution">
    <text evidence="2">The sequence shown here is derived from an EMBL/GenBank/DDBJ whole genome shotgun (WGS) entry which is preliminary data.</text>
</comment>
<dbReference type="GO" id="GO:0005829">
    <property type="term" value="C:cytosol"/>
    <property type="evidence" value="ECO:0007669"/>
    <property type="project" value="TreeGrafter"/>
</dbReference>
<dbReference type="SUPFAM" id="SSF55298">
    <property type="entry name" value="YjgF-like"/>
    <property type="match status" value="1"/>
</dbReference>
<accession>A0A853JFP4</accession>
<dbReference type="RefSeq" id="WP_180679965.1">
    <property type="nucleotide sequence ID" value="NZ_JACCKA010000091.1"/>
</dbReference>
<sequence>MPRTPVSTGGAPAAIGPYSQATRAGDTVFLSGQIALHPDSGELAEGGIRAQARRAFANLEAVCAAAGGSLDDVVRVGLYLTDLGEFSEVNAVMAEVFAEPYPARSTIGVAALPRGAVFEVDAVMVLR</sequence>
<gene>
    <name evidence="2" type="ORF">H0E84_17655</name>
</gene>
<dbReference type="PANTHER" id="PTHR11803:SF39">
    <property type="entry name" value="2-IMINOBUTANOATE_2-IMINOPROPANOATE DEAMINASE"/>
    <property type="match status" value="1"/>
</dbReference>
<dbReference type="Gene3D" id="3.30.1330.40">
    <property type="entry name" value="RutC-like"/>
    <property type="match status" value="1"/>
</dbReference>
<reference evidence="2 3" key="1">
    <citation type="submission" date="2020-07" db="EMBL/GenBank/DDBJ databases">
        <title>Luteimonas sp. SJ-92.</title>
        <authorList>
            <person name="Huang X.-X."/>
            <person name="Xu L."/>
            <person name="Sun J.-Q."/>
        </authorList>
    </citation>
    <scope>NUCLEOTIDE SEQUENCE [LARGE SCALE GENOMIC DNA]</scope>
    <source>
        <strain evidence="2 3">SJ-92</strain>
    </source>
</reference>
<dbReference type="Proteomes" id="UP000578091">
    <property type="component" value="Unassembled WGS sequence"/>
</dbReference>
<dbReference type="InterPro" id="IPR035959">
    <property type="entry name" value="RutC-like_sf"/>
</dbReference>
<dbReference type="Pfam" id="PF01042">
    <property type="entry name" value="Ribonuc_L-PSP"/>
    <property type="match status" value="1"/>
</dbReference>
<dbReference type="PANTHER" id="PTHR11803">
    <property type="entry name" value="2-IMINOBUTANOATE/2-IMINOPROPANOATE DEAMINASE RIDA"/>
    <property type="match status" value="1"/>
</dbReference>
<proteinExistence type="inferred from homology"/>
<evidence type="ECO:0000256" key="1">
    <source>
        <dbReference type="ARBA" id="ARBA00010552"/>
    </source>
</evidence>
<dbReference type="InterPro" id="IPR006056">
    <property type="entry name" value="RidA"/>
</dbReference>
<name>A0A853JFP4_9GAMM</name>
<comment type="similarity">
    <text evidence="1">Belongs to the RutC family.</text>
</comment>
<dbReference type="EMBL" id="JACCKA010000091">
    <property type="protein sequence ID" value="NZA28203.1"/>
    <property type="molecule type" value="Genomic_DNA"/>
</dbReference>
<dbReference type="FunFam" id="3.30.1330.40:FF:000001">
    <property type="entry name" value="L-PSP family endoribonuclease"/>
    <property type="match status" value="1"/>
</dbReference>
<dbReference type="CDD" id="cd00448">
    <property type="entry name" value="YjgF_YER057c_UK114_family"/>
    <property type="match status" value="1"/>
</dbReference>
<organism evidence="2 3">
    <name type="scientific">Luteimonas salinisoli</name>
    <dbReference type="NCBI Taxonomy" id="2752307"/>
    <lineage>
        <taxon>Bacteria</taxon>
        <taxon>Pseudomonadati</taxon>
        <taxon>Pseudomonadota</taxon>
        <taxon>Gammaproteobacteria</taxon>
        <taxon>Lysobacterales</taxon>
        <taxon>Lysobacteraceae</taxon>
        <taxon>Luteimonas</taxon>
    </lineage>
</organism>
<evidence type="ECO:0000313" key="2">
    <source>
        <dbReference type="EMBL" id="NZA28203.1"/>
    </source>
</evidence>